<dbReference type="RefSeq" id="WP_080805195.1">
    <property type="nucleotide sequence ID" value="NZ_LT828550.1"/>
</dbReference>
<protein>
    <submittedName>
        <fullName evidence="1">Uncharacterized protein</fullName>
    </submittedName>
</protein>
<evidence type="ECO:0000313" key="2">
    <source>
        <dbReference type="Proteomes" id="UP000191931"/>
    </source>
</evidence>
<dbReference type="STRING" id="1246637.MTBBW1_1480003"/>
<dbReference type="AlphaFoldDB" id="A0A1W1H8F5"/>
<keyword evidence="2" id="KW-1185">Reference proteome</keyword>
<dbReference type="OrthoDB" id="7107827at2"/>
<dbReference type="EMBL" id="FWEV01000055">
    <property type="protein sequence ID" value="SLM28714.1"/>
    <property type="molecule type" value="Genomic_DNA"/>
</dbReference>
<name>A0A1W1H8F5_9BACT</name>
<evidence type="ECO:0000313" key="1">
    <source>
        <dbReference type="EMBL" id="SLM28714.1"/>
    </source>
</evidence>
<organism evidence="1 2">
    <name type="scientific">Desulfamplus magnetovallimortis</name>
    <dbReference type="NCBI Taxonomy" id="1246637"/>
    <lineage>
        <taxon>Bacteria</taxon>
        <taxon>Pseudomonadati</taxon>
        <taxon>Thermodesulfobacteriota</taxon>
        <taxon>Desulfobacteria</taxon>
        <taxon>Desulfobacterales</taxon>
        <taxon>Desulfobacteraceae</taxon>
        <taxon>Desulfamplus</taxon>
    </lineage>
</organism>
<gene>
    <name evidence="1" type="ORF">MTBBW1_1480003</name>
</gene>
<dbReference type="Proteomes" id="UP000191931">
    <property type="component" value="Unassembled WGS sequence"/>
</dbReference>
<reference evidence="1 2" key="1">
    <citation type="submission" date="2017-03" db="EMBL/GenBank/DDBJ databases">
        <authorList>
            <person name="Afonso C.L."/>
            <person name="Miller P.J."/>
            <person name="Scott M.A."/>
            <person name="Spackman E."/>
            <person name="Goraichik I."/>
            <person name="Dimitrov K.M."/>
            <person name="Suarez D.L."/>
            <person name="Swayne D.E."/>
        </authorList>
    </citation>
    <scope>NUCLEOTIDE SEQUENCE [LARGE SCALE GENOMIC DNA]</scope>
    <source>
        <strain evidence="1">PRJEB14757</strain>
    </source>
</reference>
<proteinExistence type="predicted"/>
<sequence>MKNNVKDTLKFAENMQSIFSGMYNIFESTFEKEFPQKTNGVTHYVESKCCFQASDQYERPHEFLQSLLDILRVIYEPQPMGTFFFNSNPSFLFEAIPVDPFQLAYGSFISKPNQLFKQFWSNDILKKLQEYGYNMLYTTTLFVVVSTGNERYELELINEVNETLDTGFSPEEAVGLIASEINSEYPKPEKEVYAGYCLVPELKDQLRVSLWMFNKEQA</sequence>
<accession>A0A1W1H8F5</accession>